<reference evidence="17" key="1">
    <citation type="journal article" date="2019" name="PLoS Negl. Trop. Dis.">
        <title>Revisiting the worldwide diversity of Leptospira species in the environment.</title>
        <authorList>
            <person name="Vincent A.T."/>
            <person name="Schiettekatte O."/>
            <person name="Bourhy P."/>
            <person name="Veyrier F.J."/>
            <person name="Picardeau M."/>
        </authorList>
    </citation>
    <scope>NUCLEOTIDE SEQUENCE [LARGE SCALE GENOMIC DNA]</scope>
    <source>
        <strain evidence="17">201400974</strain>
    </source>
</reference>
<evidence type="ECO:0000256" key="10">
    <source>
        <dbReference type="ARBA" id="ARBA00022989"/>
    </source>
</evidence>
<comment type="subcellular location">
    <subcellularLocation>
        <location evidence="2">Membrane</location>
        <topology evidence="2">Multi-pass membrane protein</topology>
    </subcellularLocation>
</comment>
<dbReference type="Proteomes" id="UP000298264">
    <property type="component" value="Unassembled WGS sequence"/>
</dbReference>
<evidence type="ECO:0000313" key="17">
    <source>
        <dbReference type="EMBL" id="TGN13730.1"/>
    </source>
</evidence>
<dbReference type="PROSITE" id="PS50113">
    <property type="entry name" value="PAC"/>
    <property type="match status" value="1"/>
</dbReference>
<keyword evidence="4" id="KW-0597">Phosphoprotein</keyword>
<evidence type="ECO:0000256" key="1">
    <source>
        <dbReference type="ARBA" id="ARBA00000085"/>
    </source>
</evidence>
<dbReference type="RefSeq" id="WP_135763060.1">
    <property type="nucleotide sequence ID" value="NZ_RQHV01000027.1"/>
</dbReference>
<keyword evidence="5" id="KW-0808">Transferase</keyword>
<evidence type="ECO:0000256" key="6">
    <source>
        <dbReference type="ARBA" id="ARBA00022692"/>
    </source>
</evidence>
<feature type="transmembrane region" description="Helical" evidence="13">
    <location>
        <begin position="39"/>
        <end position="57"/>
    </location>
</feature>
<dbReference type="Pfam" id="PF00512">
    <property type="entry name" value="HisKA"/>
    <property type="match status" value="1"/>
</dbReference>
<proteinExistence type="predicted"/>
<dbReference type="GO" id="GO:0000156">
    <property type="term" value="F:phosphorelay response regulator activity"/>
    <property type="evidence" value="ECO:0007669"/>
    <property type="project" value="TreeGrafter"/>
</dbReference>
<feature type="transmembrane region" description="Helical" evidence="13">
    <location>
        <begin position="63"/>
        <end position="85"/>
    </location>
</feature>
<dbReference type="GO" id="GO:0030295">
    <property type="term" value="F:protein kinase activator activity"/>
    <property type="evidence" value="ECO:0007669"/>
    <property type="project" value="TreeGrafter"/>
</dbReference>
<dbReference type="PANTHER" id="PTHR42878:SF7">
    <property type="entry name" value="SENSOR HISTIDINE KINASE GLRK"/>
    <property type="match status" value="1"/>
</dbReference>
<evidence type="ECO:0000256" key="7">
    <source>
        <dbReference type="ARBA" id="ARBA00022741"/>
    </source>
</evidence>
<dbReference type="PRINTS" id="PR00344">
    <property type="entry name" value="BCTRLSENSOR"/>
</dbReference>
<dbReference type="InterPro" id="IPR000014">
    <property type="entry name" value="PAS"/>
</dbReference>
<feature type="domain" description="PAS" evidence="15">
    <location>
        <begin position="224"/>
        <end position="295"/>
    </location>
</feature>
<dbReference type="EMBL" id="RQHV01000027">
    <property type="protein sequence ID" value="TGN13730.1"/>
    <property type="molecule type" value="Genomic_DNA"/>
</dbReference>
<keyword evidence="8 17" id="KW-0418">Kinase</keyword>
<dbReference type="PROSITE" id="PS50109">
    <property type="entry name" value="HIS_KIN"/>
    <property type="match status" value="1"/>
</dbReference>
<dbReference type="InterPro" id="IPR005467">
    <property type="entry name" value="His_kinase_dom"/>
</dbReference>
<dbReference type="GO" id="GO:0016020">
    <property type="term" value="C:membrane"/>
    <property type="evidence" value="ECO:0007669"/>
    <property type="project" value="UniProtKB-SubCell"/>
</dbReference>
<dbReference type="GO" id="GO:0007234">
    <property type="term" value="P:osmosensory signaling via phosphorelay pathway"/>
    <property type="evidence" value="ECO:0007669"/>
    <property type="project" value="TreeGrafter"/>
</dbReference>
<evidence type="ECO:0000256" key="13">
    <source>
        <dbReference type="SAM" id="Phobius"/>
    </source>
</evidence>
<dbReference type="SUPFAM" id="SSF55874">
    <property type="entry name" value="ATPase domain of HSP90 chaperone/DNA topoisomerase II/histidine kinase"/>
    <property type="match status" value="1"/>
</dbReference>
<evidence type="ECO:0000256" key="8">
    <source>
        <dbReference type="ARBA" id="ARBA00022777"/>
    </source>
</evidence>
<dbReference type="GO" id="GO:0005524">
    <property type="term" value="F:ATP binding"/>
    <property type="evidence" value="ECO:0007669"/>
    <property type="project" value="UniProtKB-KW"/>
</dbReference>
<feature type="transmembrane region" description="Helical" evidence="13">
    <location>
        <begin position="121"/>
        <end position="141"/>
    </location>
</feature>
<dbReference type="NCBIfam" id="TIGR00229">
    <property type="entry name" value="sensory_box"/>
    <property type="match status" value="1"/>
</dbReference>
<keyword evidence="10 13" id="KW-1133">Transmembrane helix</keyword>
<evidence type="ECO:0000259" key="16">
    <source>
        <dbReference type="PROSITE" id="PS50113"/>
    </source>
</evidence>
<dbReference type="InterPro" id="IPR004358">
    <property type="entry name" value="Sig_transdc_His_kin-like_C"/>
</dbReference>
<dbReference type="Pfam" id="PF02518">
    <property type="entry name" value="HATPase_c"/>
    <property type="match status" value="1"/>
</dbReference>
<keyword evidence="9" id="KW-0067">ATP-binding</keyword>
<feature type="transmembrane region" description="Helical" evidence="13">
    <location>
        <begin position="97"/>
        <end position="115"/>
    </location>
</feature>
<keyword evidence="7" id="KW-0547">Nucleotide-binding</keyword>
<evidence type="ECO:0000256" key="5">
    <source>
        <dbReference type="ARBA" id="ARBA00022679"/>
    </source>
</evidence>
<protein>
    <recommendedName>
        <fullName evidence="3">histidine kinase</fullName>
        <ecNumber evidence="3">2.7.13.3</ecNumber>
    </recommendedName>
</protein>
<evidence type="ECO:0000259" key="14">
    <source>
        <dbReference type="PROSITE" id="PS50109"/>
    </source>
</evidence>
<gene>
    <name evidence="17" type="ORF">EHS11_03665</name>
</gene>
<organism evidence="17 18">
    <name type="scientific">Leptospira ilyithenensis</name>
    <dbReference type="NCBI Taxonomy" id="2484901"/>
    <lineage>
        <taxon>Bacteria</taxon>
        <taxon>Pseudomonadati</taxon>
        <taxon>Spirochaetota</taxon>
        <taxon>Spirochaetia</taxon>
        <taxon>Leptospirales</taxon>
        <taxon>Leptospiraceae</taxon>
        <taxon>Leptospira</taxon>
    </lineage>
</organism>
<dbReference type="InterPro" id="IPR036097">
    <property type="entry name" value="HisK_dim/P_sf"/>
</dbReference>
<dbReference type="SMART" id="SM00387">
    <property type="entry name" value="HATPase_c"/>
    <property type="match status" value="1"/>
</dbReference>
<evidence type="ECO:0000259" key="15">
    <source>
        <dbReference type="PROSITE" id="PS50112"/>
    </source>
</evidence>
<dbReference type="InterPro" id="IPR000700">
    <property type="entry name" value="PAS-assoc_C"/>
</dbReference>
<keyword evidence="11" id="KW-0902">Two-component regulatory system</keyword>
<dbReference type="CDD" id="cd00130">
    <property type="entry name" value="PAS"/>
    <property type="match status" value="1"/>
</dbReference>
<dbReference type="PANTHER" id="PTHR42878">
    <property type="entry name" value="TWO-COMPONENT HISTIDINE KINASE"/>
    <property type="match status" value="1"/>
</dbReference>
<dbReference type="AlphaFoldDB" id="A0A4R9LRN8"/>
<dbReference type="InterPro" id="IPR003594">
    <property type="entry name" value="HATPase_dom"/>
</dbReference>
<feature type="transmembrane region" description="Helical" evidence="13">
    <location>
        <begin position="193"/>
        <end position="214"/>
    </location>
</feature>
<evidence type="ECO:0000256" key="12">
    <source>
        <dbReference type="ARBA" id="ARBA00023136"/>
    </source>
</evidence>
<dbReference type="Gene3D" id="1.10.287.130">
    <property type="match status" value="1"/>
</dbReference>
<feature type="domain" description="Histidine kinase" evidence="14">
    <location>
        <begin position="374"/>
        <end position="593"/>
    </location>
</feature>
<dbReference type="SMART" id="SM00091">
    <property type="entry name" value="PAS"/>
    <property type="match status" value="1"/>
</dbReference>
<evidence type="ECO:0000256" key="3">
    <source>
        <dbReference type="ARBA" id="ARBA00012438"/>
    </source>
</evidence>
<comment type="caution">
    <text evidence="17">The sequence shown here is derived from an EMBL/GenBank/DDBJ whole genome shotgun (WGS) entry which is preliminary data.</text>
</comment>
<accession>A0A4R9LRN8</accession>
<name>A0A4R9LRN8_9LEPT</name>
<dbReference type="SUPFAM" id="SSF55785">
    <property type="entry name" value="PYP-like sensor domain (PAS domain)"/>
    <property type="match status" value="1"/>
</dbReference>
<evidence type="ECO:0000256" key="11">
    <source>
        <dbReference type="ARBA" id="ARBA00023012"/>
    </source>
</evidence>
<keyword evidence="18" id="KW-1185">Reference proteome</keyword>
<dbReference type="InterPro" id="IPR035965">
    <property type="entry name" value="PAS-like_dom_sf"/>
</dbReference>
<dbReference type="Gene3D" id="3.30.450.20">
    <property type="entry name" value="PAS domain"/>
    <property type="match status" value="1"/>
</dbReference>
<dbReference type="InterPro" id="IPR003661">
    <property type="entry name" value="HisK_dim/P_dom"/>
</dbReference>
<dbReference type="InterPro" id="IPR050351">
    <property type="entry name" value="BphY/WalK/GraS-like"/>
</dbReference>
<feature type="domain" description="PAC" evidence="16">
    <location>
        <begin position="305"/>
        <end position="356"/>
    </location>
</feature>
<keyword evidence="6 13" id="KW-0812">Transmembrane</keyword>
<evidence type="ECO:0000256" key="4">
    <source>
        <dbReference type="ARBA" id="ARBA00022553"/>
    </source>
</evidence>
<dbReference type="OrthoDB" id="7326651at2"/>
<keyword evidence="12 13" id="KW-0472">Membrane</keyword>
<dbReference type="EC" id="2.7.13.3" evidence="3"/>
<evidence type="ECO:0000313" key="18">
    <source>
        <dbReference type="Proteomes" id="UP000298264"/>
    </source>
</evidence>
<dbReference type="CDD" id="cd00082">
    <property type="entry name" value="HisKA"/>
    <property type="match status" value="1"/>
</dbReference>
<feature type="transmembrane region" description="Helical" evidence="13">
    <location>
        <begin position="6"/>
        <end position="27"/>
    </location>
</feature>
<sequence length="601" mass="68580">MNIDPKTIVLINLVGSFFMGLGLYFASTGHLGRLKEVKSWASATLIQCAGWLVYGVLRKILPYELSFIVGNLLLTFSLIYYYNIIVVFFREKARWKTAFFLLLSELIVLLLLVINDSSQSYKVFFVSLFGCIPLLGSAYEILKSQAHRGKSNLYTGVLFSILGFFLIFRSIYYLTGDINPDESIFWKSTIQDITFLLFYLMSVILTFGFILMCIDRFMSEQIESERKYRLLAENSSDVIWVYNLNKKMLTYISPSVYQLRGFTAEEAIKEPIEIGLTKESAEKIKYILQERIQKFESDGFVSLPYLDEFQQPCKDGRIIWIEAVTSLRKGEDGSIEVLGVSRNIEKRKKVEQEIQTYLSELKELNSTKDKFLSIIAHDLKGPVGGMNTFIKMILEELDIQPLKKTRQELLLLEESTKDVLSLLENLLTWARSQKDGLNFEPRLQSLYTTVTSCFQVFASIAENKKVTLENKILVNEVVFADEKMLQTIVRNILGNSIKYSKEDGNVTITARNFHEFTEVCITDNGIGMSKRTASKLFKLDEKQASLPGTMGERGTGLGLILCKELIDKHGGRIRVESEEGLGSTFYFTLPKNMNYNSFSPV</sequence>
<dbReference type="GO" id="GO:0000155">
    <property type="term" value="F:phosphorelay sensor kinase activity"/>
    <property type="evidence" value="ECO:0007669"/>
    <property type="project" value="InterPro"/>
</dbReference>
<dbReference type="PROSITE" id="PS50112">
    <property type="entry name" value="PAS"/>
    <property type="match status" value="1"/>
</dbReference>
<dbReference type="SUPFAM" id="SSF47384">
    <property type="entry name" value="Homodimeric domain of signal transducing histidine kinase"/>
    <property type="match status" value="1"/>
</dbReference>
<dbReference type="CDD" id="cd00075">
    <property type="entry name" value="HATPase"/>
    <property type="match status" value="1"/>
</dbReference>
<evidence type="ECO:0000256" key="9">
    <source>
        <dbReference type="ARBA" id="ARBA00022840"/>
    </source>
</evidence>
<dbReference type="FunFam" id="3.30.565.10:FF:000006">
    <property type="entry name" value="Sensor histidine kinase WalK"/>
    <property type="match status" value="1"/>
</dbReference>
<dbReference type="SMART" id="SM00388">
    <property type="entry name" value="HisKA"/>
    <property type="match status" value="1"/>
</dbReference>
<evidence type="ECO:0000256" key="2">
    <source>
        <dbReference type="ARBA" id="ARBA00004141"/>
    </source>
</evidence>
<feature type="transmembrane region" description="Helical" evidence="13">
    <location>
        <begin position="153"/>
        <end position="173"/>
    </location>
</feature>
<dbReference type="Gene3D" id="3.30.565.10">
    <property type="entry name" value="Histidine kinase-like ATPase, C-terminal domain"/>
    <property type="match status" value="1"/>
</dbReference>
<comment type="catalytic activity">
    <reaction evidence="1">
        <text>ATP + protein L-histidine = ADP + protein N-phospho-L-histidine.</text>
        <dbReference type="EC" id="2.7.13.3"/>
    </reaction>
</comment>
<dbReference type="InterPro" id="IPR036890">
    <property type="entry name" value="HATPase_C_sf"/>
</dbReference>